<keyword evidence="1" id="KW-0812">Transmembrane</keyword>
<accession>E6W207</accession>
<dbReference type="InterPro" id="IPR003848">
    <property type="entry name" value="DUF218"/>
</dbReference>
<feature type="domain" description="DUF218" evidence="2">
    <location>
        <begin position="76"/>
        <end position="239"/>
    </location>
</feature>
<dbReference type="Proteomes" id="UP000002572">
    <property type="component" value="Chromosome"/>
</dbReference>
<dbReference type="GO" id="GO:0043164">
    <property type="term" value="P:Gram-negative-bacterium-type cell wall biogenesis"/>
    <property type="evidence" value="ECO:0007669"/>
    <property type="project" value="TreeGrafter"/>
</dbReference>
<reference evidence="3 4" key="1">
    <citation type="submission" date="2010-12" db="EMBL/GenBank/DDBJ databases">
        <title>Complete sequence of Desulfurispirillum indicum S5.</title>
        <authorList>
            <consortium name="US DOE Joint Genome Institute"/>
            <person name="Lucas S."/>
            <person name="Copeland A."/>
            <person name="Lapidus A."/>
            <person name="Cheng J.-F."/>
            <person name="Goodwin L."/>
            <person name="Pitluck S."/>
            <person name="Chertkov O."/>
            <person name="Held B."/>
            <person name="Detter J.C."/>
            <person name="Han C."/>
            <person name="Tapia R."/>
            <person name="Land M."/>
            <person name="Hauser L."/>
            <person name="Kyrpides N."/>
            <person name="Ivanova N."/>
            <person name="Mikhailova N."/>
            <person name="Haggblom M."/>
            <person name="Rauschenbach I."/>
            <person name="Bini E."/>
            <person name="Woyke T."/>
        </authorList>
    </citation>
    <scope>NUCLEOTIDE SEQUENCE [LARGE SCALE GENOMIC DNA]</scope>
    <source>
        <strain evidence="4">ATCC BAA-1389 / DSM 22839 / S5</strain>
    </source>
</reference>
<dbReference type="GO" id="GO:0005886">
    <property type="term" value="C:plasma membrane"/>
    <property type="evidence" value="ECO:0007669"/>
    <property type="project" value="TreeGrafter"/>
</dbReference>
<organism evidence="3 4">
    <name type="scientific">Desulfurispirillum indicum (strain ATCC BAA-1389 / DSM 22839 / S5)</name>
    <dbReference type="NCBI Taxonomy" id="653733"/>
    <lineage>
        <taxon>Bacteria</taxon>
        <taxon>Pseudomonadati</taxon>
        <taxon>Chrysiogenota</taxon>
        <taxon>Chrysiogenia</taxon>
        <taxon>Chrysiogenales</taxon>
        <taxon>Chrysiogenaceae</taxon>
        <taxon>Desulfurispirillum</taxon>
    </lineage>
</organism>
<feature type="transmembrane region" description="Helical" evidence="1">
    <location>
        <begin position="34"/>
        <end position="57"/>
    </location>
</feature>
<dbReference type="RefSeq" id="WP_013506513.1">
    <property type="nucleotide sequence ID" value="NC_014836.1"/>
</dbReference>
<gene>
    <name evidence="3" type="ordered locus">Selin_1906</name>
</gene>
<sequence>MLNLLKYLVLPPVINALLIAVGSLLCIRSHRRLGITLWSIGLLSLLLLSLPVTSAWLHSGLQQHPPPTGKDIRRAQAIVILGGGRDYGAPEFGAEDAPGNATWRRLAYGAHLARQSGLPILVSGGRVHGELHSEAWLMDQALRHSFGLEAQWREEHSRTTRENARYSAPILQNADITHILLVTQAWHLPRALPEFRRQGLEVIPAPTDFASPPPGGIIAWIPRAHHLERSTQAIHEWLGKAVYRLLGSS</sequence>
<dbReference type="PANTHER" id="PTHR30336:SF4">
    <property type="entry name" value="ENVELOPE BIOGENESIS FACTOR ELYC"/>
    <property type="match status" value="1"/>
</dbReference>
<evidence type="ECO:0000256" key="1">
    <source>
        <dbReference type="SAM" id="Phobius"/>
    </source>
</evidence>
<keyword evidence="4" id="KW-1185">Reference proteome</keyword>
<dbReference type="FunCoup" id="E6W207">
    <property type="interactions" value="84"/>
</dbReference>
<dbReference type="KEGG" id="din:Selin_1906"/>
<keyword evidence="1" id="KW-0472">Membrane</keyword>
<evidence type="ECO:0000313" key="4">
    <source>
        <dbReference type="Proteomes" id="UP000002572"/>
    </source>
</evidence>
<feature type="transmembrane region" description="Helical" evidence="1">
    <location>
        <begin position="6"/>
        <end position="27"/>
    </location>
</feature>
<dbReference type="eggNOG" id="COG1434">
    <property type="taxonomic scope" value="Bacteria"/>
</dbReference>
<keyword evidence="1" id="KW-1133">Transmembrane helix</keyword>
<evidence type="ECO:0000259" key="2">
    <source>
        <dbReference type="Pfam" id="PF02698"/>
    </source>
</evidence>
<evidence type="ECO:0000313" key="3">
    <source>
        <dbReference type="EMBL" id="ADU66633.1"/>
    </source>
</evidence>
<dbReference type="InParanoid" id="E6W207"/>
<dbReference type="PANTHER" id="PTHR30336">
    <property type="entry name" value="INNER MEMBRANE PROTEIN, PROBABLE PERMEASE"/>
    <property type="match status" value="1"/>
</dbReference>
<dbReference type="InterPro" id="IPR051599">
    <property type="entry name" value="Cell_Envelope_Assoc"/>
</dbReference>
<dbReference type="EMBL" id="CP002432">
    <property type="protein sequence ID" value="ADU66633.1"/>
    <property type="molecule type" value="Genomic_DNA"/>
</dbReference>
<dbReference type="HOGENOM" id="CLU_053514_3_0_0"/>
<dbReference type="InterPro" id="IPR014729">
    <property type="entry name" value="Rossmann-like_a/b/a_fold"/>
</dbReference>
<dbReference type="Gene3D" id="3.40.50.620">
    <property type="entry name" value="HUPs"/>
    <property type="match status" value="1"/>
</dbReference>
<dbReference type="STRING" id="653733.Selin_1906"/>
<dbReference type="CDD" id="cd06259">
    <property type="entry name" value="YdcF-like"/>
    <property type="match status" value="1"/>
</dbReference>
<dbReference type="GO" id="GO:0000270">
    <property type="term" value="P:peptidoglycan metabolic process"/>
    <property type="evidence" value="ECO:0007669"/>
    <property type="project" value="TreeGrafter"/>
</dbReference>
<protein>
    <recommendedName>
        <fullName evidence="2">DUF218 domain-containing protein</fullName>
    </recommendedName>
</protein>
<proteinExistence type="predicted"/>
<dbReference type="AlphaFoldDB" id="E6W207"/>
<dbReference type="Pfam" id="PF02698">
    <property type="entry name" value="DUF218"/>
    <property type="match status" value="1"/>
</dbReference>
<name>E6W207_DESIS</name>